<proteinExistence type="predicted"/>
<evidence type="ECO:0000313" key="1">
    <source>
        <dbReference type="EMBL" id="HCB77093.1"/>
    </source>
</evidence>
<dbReference type="PANTHER" id="PTHR36195:SF4">
    <property type="entry name" value="DOMAIN PROTEIN, PUTATIVE (AFU_ORTHOLOGUE AFUA_5G01990)-RELATED"/>
    <property type="match status" value="1"/>
</dbReference>
<dbReference type="PANTHER" id="PTHR36195">
    <property type="entry name" value="DOMAIN PROTEIN, PUTATIVE (AFU_ORTHOLOGUE AFUA_5G01990)-RELATED-RELATED"/>
    <property type="match status" value="1"/>
</dbReference>
<dbReference type="InterPro" id="IPR020835">
    <property type="entry name" value="Catalase_sf"/>
</dbReference>
<dbReference type="EMBL" id="DOYJ01000365">
    <property type="protein sequence ID" value="HCB77093.1"/>
    <property type="molecule type" value="Genomic_DNA"/>
</dbReference>
<organism evidence="1 2">
    <name type="scientific">Sphingomonas bacterium</name>
    <dbReference type="NCBI Taxonomy" id="1895847"/>
    <lineage>
        <taxon>Bacteria</taxon>
        <taxon>Pseudomonadati</taxon>
        <taxon>Pseudomonadota</taxon>
        <taxon>Alphaproteobacteria</taxon>
        <taxon>Sphingomonadales</taxon>
        <taxon>Sphingomonadaceae</taxon>
        <taxon>Sphingomonas</taxon>
    </lineage>
</organism>
<protein>
    <submittedName>
        <fullName evidence="1">Catalase</fullName>
    </submittedName>
</protein>
<dbReference type="CDD" id="cd08152">
    <property type="entry name" value="y4iL_like"/>
    <property type="match status" value="1"/>
</dbReference>
<reference evidence="1 2" key="1">
    <citation type="journal article" date="2018" name="Nat. Biotechnol.">
        <title>A standardized bacterial taxonomy based on genome phylogeny substantially revises the tree of life.</title>
        <authorList>
            <person name="Parks D.H."/>
            <person name="Chuvochina M."/>
            <person name="Waite D.W."/>
            <person name="Rinke C."/>
            <person name="Skarshewski A."/>
            <person name="Chaumeil P.A."/>
            <person name="Hugenholtz P."/>
        </authorList>
    </citation>
    <scope>NUCLEOTIDE SEQUENCE [LARGE SCALE GENOMIC DNA]</scope>
    <source>
        <strain evidence="1">UBA9015</strain>
    </source>
</reference>
<dbReference type="Gene3D" id="2.40.180.10">
    <property type="entry name" value="Catalase core domain"/>
    <property type="match status" value="1"/>
</dbReference>
<evidence type="ECO:0000313" key="2">
    <source>
        <dbReference type="Proteomes" id="UP000262699"/>
    </source>
</evidence>
<comment type="caution">
    <text evidence="1">The sequence shown here is derived from an EMBL/GenBank/DDBJ whole genome shotgun (WGS) entry which is preliminary data.</text>
</comment>
<dbReference type="SUPFAM" id="SSF56634">
    <property type="entry name" value="Heme-dependent catalase-like"/>
    <property type="match status" value="1"/>
</dbReference>
<dbReference type="Proteomes" id="UP000262699">
    <property type="component" value="Unassembled WGS sequence"/>
</dbReference>
<gene>
    <name evidence="1" type="ORF">DEP91_13160</name>
</gene>
<name>A0A3D0WH46_9SPHN</name>
<dbReference type="AlphaFoldDB" id="A0A3D0WH46"/>
<sequence>MPLEALMPGYVAYSPALEMIGEDEHETVEGLKEQFGHILDTTLADYGRGVRSVHAKGHAIARGRFVVTEGLPSELAQGLFAKPGEYEAVFRISTNPGDILDDAISVPRGMALKVLGVEGERLPGSEREATQDFVMANAPAFAAKDAKAFLGNLKLLAKTTDKAEGAKKLFSAALQGLEAGLEKLGTESGLLKTLGGAPQVHPLGATYFSQTPYRFGDHVAKFQLRPVSPDLLALVGERIDVKGRRDAIREDTGAALAQHGGVWELRVQLCTDAEAMPIEDATVVWDEEASPYRTVARLEIDPQPGWSGAHEALDEALSFRPWHGLAAHRPLGNINRARNETYRFSADTRRRANGCPLHEPTALAEIA</sequence>
<dbReference type="GO" id="GO:0020037">
    <property type="term" value="F:heme binding"/>
    <property type="evidence" value="ECO:0007669"/>
    <property type="project" value="InterPro"/>
</dbReference>
<accession>A0A3D0WH46</accession>